<dbReference type="eggNOG" id="COG0778">
    <property type="taxonomic scope" value="Bacteria"/>
</dbReference>
<evidence type="ECO:0000313" key="8">
    <source>
        <dbReference type="Proteomes" id="UP000005709"/>
    </source>
</evidence>
<comment type="cofactor">
    <cofactor evidence="1">
        <name>FMN</name>
        <dbReference type="ChEBI" id="CHEBI:58210"/>
    </cofactor>
</comment>
<dbReference type="STRING" id="824.CGRAC_1528"/>
<dbReference type="PANTHER" id="PTHR43673:SF2">
    <property type="entry name" value="NITROREDUCTASE"/>
    <property type="match status" value="1"/>
</dbReference>
<name>C8PLQ1_9BACT</name>
<dbReference type="GO" id="GO:0016491">
    <property type="term" value="F:oxidoreductase activity"/>
    <property type="evidence" value="ECO:0007669"/>
    <property type="project" value="UniProtKB-KW"/>
</dbReference>
<evidence type="ECO:0000256" key="5">
    <source>
        <dbReference type="ARBA" id="ARBA00023002"/>
    </source>
</evidence>
<dbReference type="EMBL" id="ACYG01000032">
    <property type="protein sequence ID" value="EEV16363.1"/>
    <property type="molecule type" value="Genomic_DNA"/>
</dbReference>
<sequence>MEFRQTRYNAANFKGDKMKSIKEVMLSRHSCRKFCSDKLNSELVREILDLARLSPSSCGLEPWRMMIISDPCELKELSVACNSQPQVAECSHAVILIARNDLRVGEAYLERTVRRRANTPQKYEAAMNYFRAKFAGLDDEALMNYATKQLYILAANIANIAEGFDVRSCIMTGFDAAALEKLCALEAKFRPAIVVALGHGEPSKYPHTRYELDEILISRGGSEKR</sequence>
<proteinExistence type="inferred from homology"/>
<evidence type="ECO:0000256" key="2">
    <source>
        <dbReference type="ARBA" id="ARBA00007118"/>
    </source>
</evidence>
<keyword evidence="8" id="KW-1185">Reference proteome</keyword>
<accession>C8PLQ1</accession>
<comment type="similarity">
    <text evidence="2">Belongs to the nitroreductase family.</text>
</comment>
<keyword evidence="4" id="KW-0288">FMN</keyword>
<dbReference type="Proteomes" id="UP000005709">
    <property type="component" value="Unassembled WGS sequence"/>
</dbReference>
<evidence type="ECO:0000313" key="7">
    <source>
        <dbReference type="EMBL" id="EEV16363.1"/>
    </source>
</evidence>
<dbReference type="AlphaFoldDB" id="C8PLQ1"/>
<dbReference type="InterPro" id="IPR029479">
    <property type="entry name" value="Nitroreductase"/>
</dbReference>
<protein>
    <submittedName>
        <fullName evidence="7">Nitroreductase family protein</fullName>
    </submittedName>
</protein>
<dbReference type="PANTHER" id="PTHR43673">
    <property type="entry name" value="NAD(P)H NITROREDUCTASE YDGI-RELATED"/>
    <property type="match status" value="1"/>
</dbReference>
<gene>
    <name evidence="7" type="ORF">CAMGR0001_2061</name>
</gene>
<organism evidence="7 8">
    <name type="scientific">Campylobacter gracilis RM3268</name>
    <dbReference type="NCBI Taxonomy" id="553220"/>
    <lineage>
        <taxon>Bacteria</taxon>
        <taxon>Pseudomonadati</taxon>
        <taxon>Campylobacterota</taxon>
        <taxon>Epsilonproteobacteria</taxon>
        <taxon>Campylobacterales</taxon>
        <taxon>Campylobacteraceae</taxon>
        <taxon>Campylobacter</taxon>
    </lineage>
</organism>
<evidence type="ECO:0000256" key="3">
    <source>
        <dbReference type="ARBA" id="ARBA00022630"/>
    </source>
</evidence>
<evidence type="ECO:0000259" key="6">
    <source>
        <dbReference type="Pfam" id="PF00881"/>
    </source>
</evidence>
<dbReference type="Gene3D" id="3.40.109.10">
    <property type="entry name" value="NADH Oxidase"/>
    <property type="match status" value="1"/>
</dbReference>
<evidence type="ECO:0000256" key="1">
    <source>
        <dbReference type="ARBA" id="ARBA00001917"/>
    </source>
</evidence>
<keyword evidence="5" id="KW-0560">Oxidoreductase</keyword>
<comment type="caution">
    <text evidence="7">The sequence shown here is derived from an EMBL/GenBank/DDBJ whole genome shotgun (WGS) entry which is preliminary data.</text>
</comment>
<reference evidence="7 8" key="1">
    <citation type="submission" date="2009-07" db="EMBL/GenBank/DDBJ databases">
        <authorList>
            <person name="Madupu R."/>
            <person name="Sebastian Y."/>
            <person name="Durkin A.S."/>
            <person name="Torralba M."/>
            <person name="Methe B."/>
            <person name="Sutton G.G."/>
            <person name="Strausberg R.L."/>
            <person name="Nelson K.E."/>
        </authorList>
    </citation>
    <scope>NUCLEOTIDE SEQUENCE [LARGE SCALE GENOMIC DNA]</scope>
    <source>
        <strain evidence="7 8">RM3268</strain>
    </source>
</reference>
<keyword evidence="3" id="KW-0285">Flavoprotein</keyword>
<feature type="domain" description="Nitroreductase" evidence="6">
    <location>
        <begin position="27"/>
        <end position="199"/>
    </location>
</feature>
<dbReference type="InterPro" id="IPR000415">
    <property type="entry name" value="Nitroreductase-like"/>
</dbReference>
<dbReference type="Pfam" id="PF00881">
    <property type="entry name" value="Nitroreductase"/>
    <property type="match status" value="1"/>
</dbReference>
<evidence type="ECO:0000256" key="4">
    <source>
        <dbReference type="ARBA" id="ARBA00022643"/>
    </source>
</evidence>
<dbReference type="SUPFAM" id="SSF55469">
    <property type="entry name" value="FMN-dependent nitroreductase-like"/>
    <property type="match status" value="1"/>
</dbReference>